<dbReference type="SUPFAM" id="SSF52540">
    <property type="entry name" value="P-loop containing nucleoside triphosphate hydrolases"/>
    <property type="match status" value="1"/>
</dbReference>
<dbReference type="GO" id="GO:0043024">
    <property type="term" value="F:ribosomal small subunit binding"/>
    <property type="evidence" value="ECO:0007669"/>
    <property type="project" value="TreeGrafter"/>
</dbReference>
<dbReference type="PANTHER" id="PTHR42698">
    <property type="entry name" value="GTPASE ERA"/>
    <property type="match status" value="1"/>
</dbReference>
<feature type="domain" description="G" evidence="1">
    <location>
        <begin position="40"/>
        <end position="135"/>
    </location>
</feature>
<dbReference type="PANTHER" id="PTHR42698:SF1">
    <property type="entry name" value="GTPASE ERA, MITOCHONDRIAL"/>
    <property type="match status" value="1"/>
</dbReference>
<dbReference type="RefSeq" id="WP_105073956.1">
    <property type="nucleotide sequence ID" value="NZ_JAFLKP010000158.1"/>
</dbReference>
<protein>
    <recommendedName>
        <fullName evidence="1">G domain-containing protein</fullName>
    </recommendedName>
</protein>
<dbReference type="InterPro" id="IPR027417">
    <property type="entry name" value="P-loop_NTPase"/>
</dbReference>
<keyword evidence="3" id="KW-1185">Reference proteome</keyword>
<dbReference type="InterPro" id="IPR005662">
    <property type="entry name" value="GTPase_Era-like"/>
</dbReference>
<proteinExistence type="predicted"/>
<dbReference type="Proteomes" id="UP000239936">
    <property type="component" value="Unassembled WGS sequence"/>
</dbReference>
<dbReference type="InterPro" id="IPR006073">
    <property type="entry name" value="GTP-bd"/>
</dbReference>
<dbReference type="GO" id="GO:0000028">
    <property type="term" value="P:ribosomal small subunit assembly"/>
    <property type="evidence" value="ECO:0007669"/>
    <property type="project" value="TreeGrafter"/>
</dbReference>
<gene>
    <name evidence="2" type="ORF">CXB77_11385</name>
</gene>
<dbReference type="GO" id="GO:0019843">
    <property type="term" value="F:rRNA binding"/>
    <property type="evidence" value="ECO:0007669"/>
    <property type="project" value="TreeGrafter"/>
</dbReference>
<name>A0A2S7XSG1_9GAMM</name>
<evidence type="ECO:0000259" key="1">
    <source>
        <dbReference type="Pfam" id="PF01926"/>
    </source>
</evidence>
<evidence type="ECO:0000313" key="2">
    <source>
        <dbReference type="EMBL" id="PQJ96331.1"/>
    </source>
</evidence>
<comment type="caution">
    <text evidence="2">The sequence shown here is derived from an EMBL/GenBank/DDBJ whole genome shotgun (WGS) entry which is preliminary data.</text>
</comment>
<dbReference type="AlphaFoldDB" id="A0A2S7XSG1"/>
<dbReference type="Pfam" id="PF01926">
    <property type="entry name" value="MMR_HSR1"/>
    <property type="match status" value="1"/>
</dbReference>
<sequence length="293" mass="33628">MKTVFDPSVEKTFERFLPNTRDSRETLTAALQMKEQPIKVIACGMLNAGKSSLLNALTDQLENEVFATGSVRTTTKKAELSHHQFIFTDTPGLDATEADDKEAWEVIRIADVLLFVHNPANGELDELEIKFLQQLAKLPCATQGLEQRFLLVLSHLDSHAQDIENTAETIRGQIKKYLEFEPQTFFVSYTTYRKGYLENKPPLTEHSRIPILRDHLLGQFNHLKATALKLRQDRITEIKAELSSALDQQIKTRSERIKWMNERTAKANSALKTAFEQFAQRTQKRLTDYDKEY</sequence>
<organism evidence="2 3">
    <name type="scientific">Chromatium okenii</name>
    <dbReference type="NCBI Taxonomy" id="61644"/>
    <lineage>
        <taxon>Bacteria</taxon>
        <taxon>Pseudomonadati</taxon>
        <taxon>Pseudomonadota</taxon>
        <taxon>Gammaproteobacteria</taxon>
        <taxon>Chromatiales</taxon>
        <taxon>Chromatiaceae</taxon>
        <taxon>Chromatium</taxon>
    </lineage>
</organism>
<evidence type="ECO:0000313" key="3">
    <source>
        <dbReference type="Proteomes" id="UP000239936"/>
    </source>
</evidence>
<reference evidence="2 3" key="1">
    <citation type="submission" date="2018-01" db="EMBL/GenBank/DDBJ databases">
        <title>The complete genome sequence of Chromatium okenii LaCa, a purple sulfur bacterium with a turbulent life.</title>
        <authorList>
            <person name="Luedin S.M."/>
            <person name="Liechti N."/>
            <person name="Storelli N."/>
            <person name="Danza F."/>
            <person name="Wittwer M."/>
            <person name="Pothier J.F."/>
            <person name="Tonolla M.A."/>
        </authorList>
    </citation>
    <scope>NUCLEOTIDE SEQUENCE [LARGE SCALE GENOMIC DNA]</scope>
    <source>
        <strain evidence="2 3">LaCa</strain>
    </source>
</reference>
<dbReference type="OrthoDB" id="238366at2"/>
<dbReference type="GO" id="GO:0005525">
    <property type="term" value="F:GTP binding"/>
    <property type="evidence" value="ECO:0007669"/>
    <property type="project" value="InterPro"/>
</dbReference>
<dbReference type="Gene3D" id="3.40.50.300">
    <property type="entry name" value="P-loop containing nucleotide triphosphate hydrolases"/>
    <property type="match status" value="1"/>
</dbReference>
<dbReference type="EMBL" id="PPGH01000035">
    <property type="protein sequence ID" value="PQJ96331.1"/>
    <property type="molecule type" value="Genomic_DNA"/>
</dbReference>
<accession>A0A2S7XSG1</accession>